<name>A0A8J5I5P5_ZINOF</name>
<sequence length="473" mass="51286">MALRTLNQPWRWRPEPSSLIHVRTTLLLPPRRSALPPATVAVGACASRQITAGNGGVWDPVVRGEARNGGRKSVDLATLGNLCVDIVLGVPSLPSASKEERRAYMERLAASPPDKKFWEAGGNCNLTIAASRLGLLCLTLGHVGDEIYGNFLLEVLEDENINFLGMSKNVDETSSITDYQTLLCWVLVDPFQKHGFCSIADFSEEPVFSWMTELTEEIKMAIQQAKILFCNGYAFDEFFPDLIISALDCAISSGTSVFFDPGPRVKTLSNGTPQEQKALQQFLRQSDALLFTSDEVEALTGIHNPIEAGKTLIREGARTKWVIIKMGAKGSILIDHTTVSCAPSFKVNVVDTVGCGDSFTAAIAFGFLHGMPAINTLTLANAIGAATATGCGAGRNVAHLNKVLELLKQSTLNEDDNFWNKLICGNSLNNEVLLLSKVSINGHNHRLIRIPISSVVPKLLTIFEGAFRSTVST</sequence>
<organism evidence="2 3">
    <name type="scientific">Zingiber officinale</name>
    <name type="common">Ginger</name>
    <name type="synonym">Amomum zingiber</name>
    <dbReference type="NCBI Taxonomy" id="94328"/>
    <lineage>
        <taxon>Eukaryota</taxon>
        <taxon>Viridiplantae</taxon>
        <taxon>Streptophyta</taxon>
        <taxon>Embryophyta</taxon>
        <taxon>Tracheophyta</taxon>
        <taxon>Spermatophyta</taxon>
        <taxon>Magnoliopsida</taxon>
        <taxon>Liliopsida</taxon>
        <taxon>Zingiberales</taxon>
        <taxon>Zingiberaceae</taxon>
        <taxon>Zingiber</taxon>
    </lineage>
</organism>
<gene>
    <name evidence="2" type="ORF">ZIOFF_002791</name>
</gene>
<keyword evidence="3" id="KW-1185">Reference proteome</keyword>
<dbReference type="PANTHER" id="PTHR47826">
    <property type="entry name" value="OS03G0164700 PROTEIN"/>
    <property type="match status" value="1"/>
</dbReference>
<dbReference type="Pfam" id="PF00294">
    <property type="entry name" value="PfkB"/>
    <property type="match status" value="1"/>
</dbReference>
<evidence type="ECO:0000313" key="3">
    <source>
        <dbReference type="Proteomes" id="UP000734854"/>
    </source>
</evidence>
<dbReference type="OrthoDB" id="415590at2759"/>
<dbReference type="PANTHER" id="PTHR47826:SF1">
    <property type="entry name" value="OS03G0164700 PROTEIN"/>
    <property type="match status" value="1"/>
</dbReference>
<proteinExistence type="predicted"/>
<protein>
    <recommendedName>
        <fullName evidence="1">Carbohydrate kinase PfkB domain-containing protein</fullName>
    </recommendedName>
</protein>
<dbReference type="EMBL" id="JACMSC010000001">
    <property type="protein sequence ID" value="KAG6537696.1"/>
    <property type="molecule type" value="Genomic_DNA"/>
</dbReference>
<evidence type="ECO:0000313" key="2">
    <source>
        <dbReference type="EMBL" id="KAG6537696.1"/>
    </source>
</evidence>
<feature type="domain" description="Carbohydrate kinase PfkB" evidence="1">
    <location>
        <begin position="120"/>
        <end position="394"/>
    </location>
</feature>
<dbReference type="InterPro" id="IPR011611">
    <property type="entry name" value="PfkB_dom"/>
</dbReference>
<reference evidence="2 3" key="1">
    <citation type="submission" date="2020-08" db="EMBL/GenBank/DDBJ databases">
        <title>Plant Genome Project.</title>
        <authorList>
            <person name="Zhang R.-G."/>
        </authorList>
    </citation>
    <scope>NUCLEOTIDE SEQUENCE [LARGE SCALE GENOMIC DNA]</scope>
    <source>
        <tissue evidence="2">Rhizome</tissue>
    </source>
</reference>
<accession>A0A8J5I5P5</accession>
<dbReference type="Proteomes" id="UP000734854">
    <property type="component" value="Unassembled WGS sequence"/>
</dbReference>
<dbReference type="AlphaFoldDB" id="A0A8J5I5P5"/>
<evidence type="ECO:0000259" key="1">
    <source>
        <dbReference type="Pfam" id="PF00294"/>
    </source>
</evidence>
<comment type="caution">
    <text evidence="2">The sequence shown here is derived from an EMBL/GenBank/DDBJ whole genome shotgun (WGS) entry which is preliminary data.</text>
</comment>